<feature type="region of interest" description="Disordered" evidence="6">
    <location>
        <begin position="362"/>
        <end position="381"/>
    </location>
</feature>
<dbReference type="GO" id="GO:0033528">
    <property type="term" value="P:S-methylmethionine cycle"/>
    <property type="evidence" value="ECO:0007669"/>
    <property type="project" value="TreeGrafter"/>
</dbReference>
<evidence type="ECO:0000256" key="3">
    <source>
        <dbReference type="ARBA" id="ARBA00022723"/>
    </source>
</evidence>
<dbReference type="GO" id="GO:0008898">
    <property type="term" value="F:S-adenosylmethionine-homocysteine S-methyltransferase activity"/>
    <property type="evidence" value="ECO:0007669"/>
    <property type="project" value="TreeGrafter"/>
</dbReference>
<feature type="binding site" evidence="5">
    <location>
        <position position="251"/>
    </location>
    <ligand>
        <name>Zn(2+)</name>
        <dbReference type="ChEBI" id="CHEBI:29105"/>
    </ligand>
</feature>
<dbReference type="GO" id="GO:0009086">
    <property type="term" value="P:methionine biosynthetic process"/>
    <property type="evidence" value="ECO:0007669"/>
    <property type="project" value="TreeGrafter"/>
</dbReference>
<dbReference type="InterPro" id="IPR003726">
    <property type="entry name" value="HCY_dom"/>
</dbReference>
<dbReference type="InterPro" id="IPR051486">
    <property type="entry name" value="Hcy_S-methyltransferase"/>
</dbReference>
<dbReference type="GO" id="GO:0032259">
    <property type="term" value="P:methylation"/>
    <property type="evidence" value="ECO:0007669"/>
    <property type="project" value="UniProtKB-KW"/>
</dbReference>
<keyword evidence="3 5" id="KW-0479">Metal-binding</keyword>
<evidence type="ECO:0000256" key="2">
    <source>
        <dbReference type="ARBA" id="ARBA00022679"/>
    </source>
</evidence>
<dbReference type="Gene3D" id="3.20.20.330">
    <property type="entry name" value="Homocysteine-binding-like domain"/>
    <property type="match status" value="1"/>
</dbReference>
<comment type="caution">
    <text evidence="8">The sequence shown here is derived from an EMBL/GenBank/DDBJ whole genome shotgun (WGS) entry which is preliminary data.</text>
</comment>
<reference evidence="8" key="2">
    <citation type="submission" date="2023-06" db="EMBL/GenBank/DDBJ databases">
        <authorList>
            <consortium name="Lawrence Berkeley National Laboratory"/>
            <person name="Haridas S."/>
            <person name="Hensen N."/>
            <person name="Bonometti L."/>
            <person name="Westerberg I."/>
            <person name="Brannstrom I.O."/>
            <person name="Guillou S."/>
            <person name="Cros-Aarteil S."/>
            <person name="Calhoun S."/>
            <person name="Kuo A."/>
            <person name="Mondo S."/>
            <person name="Pangilinan J."/>
            <person name="Riley R."/>
            <person name="LaButti K."/>
            <person name="Andreopoulos B."/>
            <person name="Lipzen A."/>
            <person name="Chen C."/>
            <person name="Yanf M."/>
            <person name="Daum C."/>
            <person name="Ng V."/>
            <person name="Clum A."/>
            <person name="Steindorff A."/>
            <person name="Ohm R."/>
            <person name="Martin F."/>
            <person name="Silar P."/>
            <person name="Natvig D."/>
            <person name="Lalanne C."/>
            <person name="Gautier V."/>
            <person name="Ament-velasquez S.L."/>
            <person name="Kruys A."/>
            <person name="Hutchinson M.I."/>
            <person name="Powell A.J."/>
            <person name="Barry K."/>
            <person name="Miller A.N."/>
            <person name="Grigoriev I.V."/>
            <person name="Debuchy R."/>
            <person name="Gladieux P."/>
            <person name="Thoren M.H."/>
            <person name="Johannesson H."/>
        </authorList>
    </citation>
    <scope>NUCLEOTIDE SEQUENCE</scope>
    <source>
        <strain evidence="8">CBS 232.78</strain>
    </source>
</reference>
<dbReference type="Proteomes" id="UP001285441">
    <property type="component" value="Unassembled WGS sequence"/>
</dbReference>
<evidence type="ECO:0000313" key="8">
    <source>
        <dbReference type="EMBL" id="KAK3393331.1"/>
    </source>
</evidence>
<dbReference type="EMBL" id="JAULSW010000001">
    <property type="protein sequence ID" value="KAK3393331.1"/>
    <property type="molecule type" value="Genomic_DNA"/>
</dbReference>
<name>A0AAE0P4T7_9PEZI</name>
<feature type="binding site" evidence="5">
    <location>
        <position position="341"/>
    </location>
    <ligand>
        <name>Zn(2+)</name>
        <dbReference type="ChEBI" id="CHEBI:29105"/>
    </ligand>
</feature>
<reference evidence="8" key="1">
    <citation type="journal article" date="2023" name="Mol. Phylogenet. Evol.">
        <title>Genome-scale phylogeny and comparative genomics of the fungal order Sordariales.</title>
        <authorList>
            <person name="Hensen N."/>
            <person name="Bonometti L."/>
            <person name="Westerberg I."/>
            <person name="Brannstrom I.O."/>
            <person name="Guillou S."/>
            <person name="Cros-Aarteil S."/>
            <person name="Calhoun S."/>
            <person name="Haridas S."/>
            <person name="Kuo A."/>
            <person name="Mondo S."/>
            <person name="Pangilinan J."/>
            <person name="Riley R."/>
            <person name="LaButti K."/>
            <person name="Andreopoulos B."/>
            <person name="Lipzen A."/>
            <person name="Chen C."/>
            <person name="Yan M."/>
            <person name="Daum C."/>
            <person name="Ng V."/>
            <person name="Clum A."/>
            <person name="Steindorff A."/>
            <person name="Ohm R.A."/>
            <person name="Martin F."/>
            <person name="Silar P."/>
            <person name="Natvig D.O."/>
            <person name="Lalanne C."/>
            <person name="Gautier V."/>
            <person name="Ament-Velasquez S.L."/>
            <person name="Kruys A."/>
            <person name="Hutchinson M.I."/>
            <person name="Powell A.J."/>
            <person name="Barry K."/>
            <person name="Miller A.N."/>
            <person name="Grigoriev I.V."/>
            <person name="Debuchy R."/>
            <person name="Gladieux P."/>
            <person name="Hiltunen Thoren M."/>
            <person name="Johannesson H."/>
        </authorList>
    </citation>
    <scope>NUCLEOTIDE SEQUENCE</scope>
    <source>
        <strain evidence="8">CBS 232.78</strain>
    </source>
</reference>
<keyword evidence="9" id="KW-1185">Reference proteome</keyword>
<keyword evidence="1 5" id="KW-0489">Methyltransferase</keyword>
<keyword evidence="4 5" id="KW-0862">Zinc</keyword>
<dbReference type="GO" id="GO:0046872">
    <property type="term" value="F:metal ion binding"/>
    <property type="evidence" value="ECO:0007669"/>
    <property type="project" value="UniProtKB-KW"/>
</dbReference>
<evidence type="ECO:0000259" key="7">
    <source>
        <dbReference type="PROSITE" id="PS50970"/>
    </source>
</evidence>
<evidence type="ECO:0000256" key="1">
    <source>
        <dbReference type="ARBA" id="ARBA00022603"/>
    </source>
</evidence>
<dbReference type="InterPro" id="IPR036589">
    <property type="entry name" value="HCY_dom_sf"/>
</dbReference>
<evidence type="ECO:0000313" key="9">
    <source>
        <dbReference type="Proteomes" id="UP001285441"/>
    </source>
</evidence>
<protein>
    <submittedName>
        <fullName evidence="8">Homocysteine S-methyltransferase</fullName>
    </submittedName>
</protein>
<evidence type="ECO:0000256" key="6">
    <source>
        <dbReference type="SAM" id="MobiDB-lite"/>
    </source>
</evidence>
<proteinExistence type="predicted"/>
<feature type="domain" description="Hcy-binding" evidence="7">
    <location>
        <begin position="1"/>
        <end position="355"/>
    </location>
</feature>
<gene>
    <name evidence="8" type="ORF">B0H63DRAFT_406498</name>
</gene>
<dbReference type="PROSITE" id="PS50970">
    <property type="entry name" value="HCY"/>
    <property type="match status" value="1"/>
</dbReference>
<evidence type="ECO:0000256" key="5">
    <source>
        <dbReference type="PROSITE-ProRule" id="PRU00333"/>
    </source>
</evidence>
<organism evidence="8 9">
    <name type="scientific">Podospora didyma</name>
    <dbReference type="NCBI Taxonomy" id="330526"/>
    <lineage>
        <taxon>Eukaryota</taxon>
        <taxon>Fungi</taxon>
        <taxon>Dikarya</taxon>
        <taxon>Ascomycota</taxon>
        <taxon>Pezizomycotina</taxon>
        <taxon>Sordariomycetes</taxon>
        <taxon>Sordariomycetidae</taxon>
        <taxon>Sordariales</taxon>
        <taxon>Podosporaceae</taxon>
        <taxon>Podospora</taxon>
    </lineage>
</organism>
<keyword evidence="2 5" id="KW-0808">Transferase</keyword>
<dbReference type="PANTHER" id="PTHR46015">
    <property type="entry name" value="ZGC:172121"/>
    <property type="match status" value="1"/>
</dbReference>
<sequence length="381" mass="41435">MKDLTPVLILDGGLGTTLEDKYHVDFSSDKTPLWSSHLLVSDQATLLACQSEFANAGADVILTATYQVSIEGFAATKTPEWPRGISIANIGQFLEDAVLIASQAAPPESQIALSLGPYGATMIPSTEYSGVYDDEGVRNLSSWHYQRLMLFAKVPKLLSRINLVALETIPRIDEIIVVRKMISEQRSRFSGSSGDKIIGKLPQNCLPMWISCVYPGEDERLPDGGSVEDAVAAMLSSEVSAYVPWGIGINCTKVGKLASLVKRYEKAVQGLIDTNILVDWPSLVLYPDGTNGEVYNTTTKTWELPEGRKAPEVPWEIQLAEVVNATMSRGEWRSILVGGCCKSTPSDIKRLRELFPVAQDGLSDADTQDERIHDGLGSGSG</sequence>
<dbReference type="Pfam" id="PF02574">
    <property type="entry name" value="S-methyl_trans"/>
    <property type="match status" value="1"/>
</dbReference>
<dbReference type="AlphaFoldDB" id="A0AAE0P4T7"/>
<feature type="binding site" evidence="5">
    <location>
        <position position="340"/>
    </location>
    <ligand>
        <name>Zn(2+)</name>
        <dbReference type="ChEBI" id="CHEBI:29105"/>
    </ligand>
</feature>
<comment type="cofactor">
    <cofactor evidence="5">
        <name>Zn(2+)</name>
        <dbReference type="ChEBI" id="CHEBI:29105"/>
    </cofactor>
</comment>
<dbReference type="PANTHER" id="PTHR46015:SF1">
    <property type="entry name" value="HOMOCYSTEINE S-METHYLTRANSFERASE-LIKE ISOFORM 1"/>
    <property type="match status" value="1"/>
</dbReference>
<accession>A0AAE0P4T7</accession>
<evidence type="ECO:0000256" key="4">
    <source>
        <dbReference type="ARBA" id="ARBA00022833"/>
    </source>
</evidence>
<dbReference type="SUPFAM" id="SSF82282">
    <property type="entry name" value="Homocysteine S-methyltransferase"/>
    <property type="match status" value="1"/>
</dbReference>